<dbReference type="PANTHER" id="PTHR24086:SF15">
    <property type="entry name" value="NUCLEAR HORMONE RECEPTOR FTZ-F1"/>
    <property type="match status" value="1"/>
</dbReference>
<keyword evidence="5 14" id="KW-0862">Zinc</keyword>
<protein>
    <recommendedName>
        <fullName evidence="12">Nuclear hormone receptor FTZ-F1</fullName>
    </recommendedName>
    <alternativeName>
        <fullName evidence="13">Nuclear receptor subfamily 5 group A member 3</fullName>
    </alternativeName>
</protein>
<gene>
    <name evidence="16" type="primary">5573425</name>
</gene>
<reference evidence="16 17" key="1">
    <citation type="submission" date="2017-06" db="EMBL/GenBank/DDBJ databases">
        <title>Aedes aegypti genome working group (AGWG) sequencing and assembly.</title>
        <authorList>
            <consortium name="Aedes aegypti Genome Working Group (AGWG)"/>
            <person name="Matthews B.J."/>
        </authorList>
    </citation>
    <scope>NUCLEOTIDE SEQUENCE [LARGE SCALE GENOMIC DNA]</scope>
    <source>
        <strain evidence="16 17">LVP_AGWG</strain>
    </source>
</reference>
<keyword evidence="9 14" id="KW-0804">Transcription</keyword>
<evidence type="ECO:0000313" key="16">
    <source>
        <dbReference type="EnsemblMetazoa" id="AAEL019863-PC"/>
    </source>
</evidence>
<comment type="similarity">
    <text evidence="2">Belongs to the nuclear hormone receptor family. NR5 subfamily.</text>
</comment>
<comment type="subcellular location">
    <subcellularLocation>
        <location evidence="1 14">Nucleus</location>
    </subcellularLocation>
</comment>
<keyword evidence="11 14" id="KW-0539">Nucleus</keyword>
<organism evidence="16 17">
    <name type="scientific">Aedes aegypti</name>
    <name type="common">Yellowfever mosquito</name>
    <name type="synonym">Culex aegypti</name>
    <dbReference type="NCBI Taxonomy" id="7159"/>
    <lineage>
        <taxon>Eukaryota</taxon>
        <taxon>Metazoa</taxon>
        <taxon>Ecdysozoa</taxon>
        <taxon>Arthropoda</taxon>
        <taxon>Hexapoda</taxon>
        <taxon>Insecta</taxon>
        <taxon>Pterygota</taxon>
        <taxon>Neoptera</taxon>
        <taxon>Endopterygota</taxon>
        <taxon>Diptera</taxon>
        <taxon>Nematocera</taxon>
        <taxon>Culicoidea</taxon>
        <taxon>Culicidae</taxon>
        <taxon>Culicinae</taxon>
        <taxon>Aedini</taxon>
        <taxon>Aedes</taxon>
        <taxon>Stegomyia</taxon>
    </lineage>
</organism>
<keyword evidence="4 14" id="KW-0863">Zinc-finger</keyword>
<dbReference type="GO" id="GO:0009888">
    <property type="term" value="P:tissue development"/>
    <property type="evidence" value="ECO:0007669"/>
    <property type="project" value="TreeGrafter"/>
</dbReference>
<evidence type="ECO:0000256" key="10">
    <source>
        <dbReference type="ARBA" id="ARBA00023170"/>
    </source>
</evidence>
<dbReference type="PROSITE" id="PS51030">
    <property type="entry name" value="NUCLEAR_REC_DBD_2"/>
    <property type="match status" value="1"/>
</dbReference>
<dbReference type="GO" id="GO:0009755">
    <property type="term" value="P:hormone-mediated signaling pathway"/>
    <property type="evidence" value="ECO:0007669"/>
    <property type="project" value="TreeGrafter"/>
</dbReference>
<keyword evidence="3 14" id="KW-0479">Metal-binding</keyword>
<dbReference type="Pfam" id="PF00104">
    <property type="entry name" value="Hormone_recep"/>
    <property type="match status" value="1"/>
</dbReference>
<dbReference type="InterPro" id="IPR013088">
    <property type="entry name" value="Znf_NHR/GATA"/>
</dbReference>
<keyword evidence="6 14" id="KW-0805">Transcription regulation</keyword>
<evidence type="ECO:0000256" key="12">
    <source>
        <dbReference type="ARBA" id="ARBA00073670"/>
    </source>
</evidence>
<dbReference type="CDD" id="cd06944">
    <property type="entry name" value="NR_LBD_Ftz-F1_like"/>
    <property type="match status" value="1"/>
</dbReference>
<dbReference type="PRINTS" id="PR00398">
    <property type="entry name" value="STRDHORMONER"/>
</dbReference>
<reference evidence="16" key="2">
    <citation type="submission" date="2020-05" db="UniProtKB">
        <authorList>
            <consortium name="EnsemblMetazoa"/>
        </authorList>
    </citation>
    <scope>IDENTIFICATION</scope>
    <source>
        <strain evidence="16">LVP_AGWG</strain>
    </source>
</reference>
<feature type="region of interest" description="Disordered" evidence="15">
    <location>
        <begin position="537"/>
        <end position="571"/>
    </location>
</feature>
<dbReference type="SUPFAM" id="SSF48508">
    <property type="entry name" value="Nuclear receptor ligand-binding domain"/>
    <property type="match status" value="1"/>
</dbReference>
<dbReference type="SUPFAM" id="SSF57716">
    <property type="entry name" value="Glucocorticoid receptor-like (DNA-binding domain)"/>
    <property type="match status" value="1"/>
</dbReference>
<dbReference type="PANTHER" id="PTHR24086">
    <property type="entry name" value="NUCLEAR RECEPTOR SUBFAMILY 5 GROUP A"/>
    <property type="match status" value="1"/>
</dbReference>
<dbReference type="Proteomes" id="UP000008820">
    <property type="component" value="Chromosome 2"/>
</dbReference>
<dbReference type="SMART" id="SM00399">
    <property type="entry name" value="ZnF_C4"/>
    <property type="match status" value="1"/>
</dbReference>
<evidence type="ECO:0000256" key="9">
    <source>
        <dbReference type="ARBA" id="ARBA00023163"/>
    </source>
</evidence>
<feature type="region of interest" description="Disordered" evidence="15">
    <location>
        <begin position="117"/>
        <end position="148"/>
    </location>
</feature>
<dbReference type="GO" id="GO:0090575">
    <property type="term" value="C:RNA polymerase II transcription regulator complex"/>
    <property type="evidence" value="ECO:0007669"/>
    <property type="project" value="TreeGrafter"/>
</dbReference>
<evidence type="ECO:0000256" key="14">
    <source>
        <dbReference type="RuleBase" id="RU004334"/>
    </source>
</evidence>
<dbReference type="Gene3D" id="1.10.565.10">
    <property type="entry name" value="Retinoid X Receptor"/>
    <property type="match status" value="1"/>
</dbReference>
<evidence type="ECO:0000256" key="1">
    <source>
        <dbReference type="ARBA" id="ARBA00004123"/>
    </source>
</evidence>
<keyword evidence="17" id="KW-1185">Reference proteome</keyword>
<evidence type="ECO:0000256" key="11">
    <source>
        <dbReference type="ARBA" id="ARBA00023242"/>
    </source>
</evidence>
<evidence type="ECO:0000256" key="4">
    <source>
        <dbReference type="ARBA" id="ARBA00022771"/>
    </source>
</evidence>
<evidence type="ECO:0000256" key="6">
    <source>
        <dbReference type="ARBA" id="ARBA00023015"/>
    </source>
</evidence>
<dbReference type="SMART" id="SM00430">
    <property type="entry name" value="HOLI"/>
    <property type="match status" value="1"/>
</dbReference>
<dbReference type="Gene3D" id="3.30.50.10">
    <property type="entry name" value="Erythroid Transcription Factor GATA-1, subunit A"/>
    <property type="match status" value="1"/>
</dbReference>
<proteinExistence type="inferred from homology"/>
<evidence type="ECO:0000256" key="8">
    <source>
        <dbReference type="ARBA" id="ARBA00023159"/>
    </source>
</evidence>
<feature type="compositionally biased region" description="Gly residues" evidence="15">
    <location>
        <begin position="488"/>
        <end position="514"/>
    </location>
</feature>
<evidence type="ECO:0000256" key="7">
    <source>
        <dbReference type="ARBA" id="ARBA00023125"/>
    </source>
</evidence>
<evidence type="ECO:0000256" key="15">
    <source>
        <dbReference type="SAM" id="MobiDB-lite"/>
    </source>
</evidence>
<dbReference type="PRINTS" id="PR00047">
    <property type="entry name" value="STROIDFINGER"/>
</dbReference>
<dbReference type="GO" id="GO:0004879">
    <property type="term" value="F:nuclear receptor activity"/>
    <property type="evidence" value="ECO:0007669"/>
    <property type="project" value="InterPro"/>
</dbReference>
<dbReference type="PROSITE" id="PS51843">
    <property type="entry name" value="NR_LBD"/>
    <property type="match status" value="1"/>
</dbReference>
<dbReference type="OrthoDB" id="6355676at2759"/>
<dbReference type="InterPro" id="IPR001723">
    <property type="entry name" value="Nuclear_hrmn_rcpt"/>
</dbReference>
<dbReference type="EnsemblMetazoa" id="AAEL019863-RC">
    <property type="protein sequence ID" value="AAEL019863-PC"/>
    <property type="gene ID" value="AAEL019863"/>
</dbReference>
<dbReference type="InterPro" id="IPR035500">
    <property type="entry name" value="NHR-like_dom_sf"/>
</dbReference>
<accession>A0A6I8TZA1</accession>
<feature type="compositionally biased region" description="Polar residues" evidence="15">
    <location>
        <begin position="553"/>
        <end position="564"/>
    </location>
</feature>
<sequence length="806" mass="86105">MHEEASSTASSSTKPTNIIYTNINGGGVLSGGGGVTHLNGNLLITTTPTVQDASSSLYELVHHQHHHQQQPSFQQQHHQQVMTTTQPLHSTKIIITNQPLISTTTATSPAGVRTLQHHMQHQPQNQHHHVQSTSSCSSSSGPTSSGTTTILINTDDGCSAFDTVAAAAAAIFESDPGGPSAEVLTADTAVAAAAAALIDLHPSSSCSSAASAPTADGTLHIQELGIASTTVAGTTTSTSSSTSASSSTVADLGAVGAGGVALHEPIEIKIPSEGSFAEGSDGGYHDNISQTQSNYLAIPPSELCPVCGDKVSGYHYGLLTCESCKGFFKRTVQNKKVYTCVAERQCHIDKTQRKRCPYCRFQKCLEVGMKLEAVRADRMRGGRNKFGPMYKRDRARKLQIMRQRQLAIQALRGSIGGGVGIGQLGSDGASAQLQGIDYHQPYSNMHIKQEIQIPQVSSLTSSPDSSPSPIAIALGQVNPQTTISLSSGVGGNGSSGGGSGGGGSNNSSGAGTGGSNSTSTAIQNQLSESKLWMSANSTTASPHSLSPKAFSFDSGTNPTSTADSGNPADTLRVSPMIRDFVQSIDDREWQTSLFSLLQSQSYNQCEVDLFELMCKVLDQNLFSQVDWARNTIFFKDLKVDDQMKLLQNSWSDMLVLDHIHQRLHNGLPDETTLHNGQKFDLLGLGLLGVPSLAEHFNELQNKLQELKFDVGDYICMKFLLLLNPEVRGITNRKTVVEGYENVQAALLDYTLTCYPSVPDKFSKLLSIIPEIHAMATRGEEHLYIKHCAGSAPSQTLLMEMLHAKRK</sequence>
<keyword evidence="8" id="KW-0010">Activator</keyword>
<dbReference type="FunFam" id="3.30.50.10:FF:000006">
    <property type="entry name" value="Nuclear receptor subfamily 5 group A member"/>
    <property type="match status" value="1"/>
</dbReference>
<name>A0A6I8TZA1_AEDAE</name>
<dbReference type="PROSITE" id="PS00031">
    <property type="entry name" value="NUCLEAR_REC_DBD_1"/>
    <property type="match status" value="1"/>
</dbReference>
<dbReference type="Pfam" id="PF00105">
    <property type="entry name" value="zf-C4"/>
    <property type="match status" value="1"/>
</dbReference>
<dbReference type="GO" id="GO:0008270">
    <property type="term" value="F:zinc ion binding"/>
    <property type="evidence" value="ECO:0007669"/>
    <property type="project" value="UniProtKB-KW"/>
</dbReference>
<feature type="compositionally biased region" description="Basic residues" evidence="15">
    <location>
        <begin position="117"/>
        <end position="130"/>
    </location>
</feature>
<dbReference type="AlphaFoldDB" id="A0A6I8TZA1"/>
<dbReference type="InterPro" id="IPR001628">
    <property type="entry name" value="Znf_hrmn_rcpt"/>
</dbReference>
<dbReference type="FunFam" id="1.10.565.10:FF:000032">
    <property type="entry name" value="Nuclear hormone receptor FTZ-F1"/>
    <property type="match status" value="1"/>
</dbReference>
<feature type="compositionally biased region" description="Low complexity" evidence="15">
    <location>
        <begin position="131"/>
        <end position="148"/>
    </location>
</feature>
<dbReference type="InterPro" id="IPR016355">
    <property type="entry name" value="NR5-like"/>
</dbReference>
<evidence type="ECO:0000256" key="13">
    <source>
        <dbReference type="ARBA" id="ARBA00078044"/>
    </source>
</evidence>
<dbReference type="CDD" id="cd07167">
    <property type="entry name" value="NR_DBD_Lrh-1_like"/>
    <property type="match status" value="1"/>
</dbReference>
<evidence type="ECO:0000313" key="17">
    <source>
        <dbReference type="Proteomes" id="UP000008820"/>
    </source>
</evidence>
<evidence type="ECO:0000256" key="3">
    <source>
        <dbReference type="ARBA" id="ARBA00022723"/>
    </source>
</evidence>
<dbReference type="InterPro" id="IPR000536">
    <property type="entry name" value="Nucl_hrmn_rcpt_lig-bd"/>
</dbReference>
<evidence type="ECO:0000256" key="5">
    <source>
        <dbReference type="ARBA" id="ARBA00022833"/>
    </source>
</evidence>
<keyword evidence="10 14" id="KW-0675">Receptor</keyword>
<feature type="region of interest" description="Disordered" evidence="15">
    <location>
        <begin position="483"/>
        <end position="522"/>
    </location>
</feature>
<keyword evidence="7 14" id="KW-0238">DNA-binding</keyword>
<dbReference type="GO" id="GO:0000978">
    <property type="term" value="F:RNA polymerase II cis-regulatory region sequence-specific DNA binding"/>
    <property type="evidence" value="ECO:0007669"/>
    <property type="project" value="TreeGrafter"/>
</dbReference>
<evidence type="ECO:0000256" key="2">
    <source>
        <dbReference type="ARBA" id="ARBA00007536"/>
    </source>
</evidence>